<dbReference type="Proteomes" id="UP001255856">
    <property type="component" value="Unassembled WGS sequence"/>
</dbReference>
<dbReference type="EMBL" id="JASFZW010000001">
    <property type="protein sequence ID" value="KAK2080630.1"/>
    <property type="molecule type" value="Genomic_DNA"/>
</dbReference>
<evidence type="ECO:0000313" key="4">
    <source>
        <dbReference type="Proteomes" id="UP001255856"/>
    </source>
</evidence>
<dbReference type="AlphaFoldDB" id="A0AAD9IP36"/>
<sequence>MKLGLAGVLGGILAVRIGKLIFEELFSKKRERSSGRRLSHQVVWSSPDEARAAGTQAAEDVEALKSQIEALRTANAALRRSHKQALVGSAGAEDNAGSERSAIKAALRRRLPPSTKRTREQNAKLSYEELLASNEKAGWGLRWVFVMLMQAMRDLVQLQEQLEQALKRNSELAERLMEAAFMSGSASRRRMLLSMFAELDSGAELEAAGEGAETTEGVETEIAQLEAAEPARDAEPTPISAA</sequence>
<reference evidence="3" key="1">
    <citation type="submission" date="2021-01" db="EMBL/GenBank/DDBJ databases">
        <authorList>
            <person name="Eckstrom K.M.E."/>
        </authorList>
    </citation>
    <scope>NUCLEOTIDE SEQUENCE</scope>
    <source>
        <strain evidence="3">UVCC 0001</strain>
    </source>
</reference>
<evidence type="ECO:0000256" key="2">
    <source>
        <dbReference type="SAM" id="MobiDB-lite"/>
    </source>
</evidence>
<keyword evidence="1" id="KW-0175">Coiled coil</keyword>
<protein>
    <submittedName>
        <fullName evidence="3">Uncharacterized protein</fullName>
    </submittedName>
</protein>
<feature type="compositionally biased region" description="Low complexity" evidence="2">
    <location>
        <begin position="204"/>
        <end position="221"/>
    </location>
</feature>
<evidence type="ECO:0000256" key="1">
    <source>
        <dbReference type="SAM" id="Coils"/>
    </source>
</evidence>
<accession>A0AAD9IP36</accession>
<evidence type="ECO:0000313" key="3">
    <source>
        <dbReference type="EMBL" id="KAK2080630.1"/>
    </source>
</evidence>
<keyword evidence="4" id="KW-1185">Reference proteome</keyword>
<organism evidence="3 4">
    <name type="scientific">Prototheca wickerhamii</name>
    <dbReference type="NCBI Taxonomy" id="3111"/>
    <lineage>
        <taxon>Eukaryota</taxon>
        <taxon>Viridiplantae</taxon>
        <taxon>Chlorophyta</taxon>
        <taxon>core chlorophytes</taxon>
        <taxon>Trebouxiophyceae</taxon>
        <taxon>Chlorellales</taxon>
        <taxon>Chlorellaceae</taxon>
        <taxon>Prototheca</taxon>
    </lineage>
</organism>
<feature type="region of interest" description="Disordered" evidence="2">
    <location>
        <begin position="204"/>
        <end position="242"/>
    </location>
</feature>
<comment type="caution">
    <text evidence="3">The sequence shown here is derived from an EMBL/GenBank/DDBJ whole genome shotgun (WGS) entry which is preliminary data.</text>
</comment>
<feature type="coiled-coil region" evidence="1">
    <location>
        <begin position="148"/>
        <end position="179"/>
    </location>
</feature>
<proteinExistence type="predicted"/>
<gene>
    <name evidence="3" type="ORF">QBZ16_000484</name>
</gene>
<name>A0AAD9IP36_PROWI</name>